<reference evidence="7" key="2">
    <citation type="submission" date="2017-10" db="EMBL/GenBank/DDBJ databases">
        <title>Ladona fulva Genome sequencing and assembly.</title>
        <authorList>
            <person name="Murali S."/>
            <person name="Richards S."/>
            <person name="Bandaranaike D."/>
            <person name="Bellair M."/>
            <person name="Blankenburg K."/>
            <person name="Chao H."/>
            <person name="Dinh H."/>
            <person name="Doddapaneni H."/>
            <person name="Dugan-Rocha S."/>
            <person name="Elkadiri S."/>
            <person name="Gnanaolivu R."/>
            <person name="Hernandez B."/>
            <person name="Skinner E."/>
            <person name="Javaid M."/>
            <person name="Lee S."/>
            <person name="Li M."/>
            <person name="Ming W."/>
            <person name="Munidasa M."/>
            <person name="Muniz J."/>
            <person name="Nguyen L."/>
            <person name="Hughes D."/>
            <person name="Osuji N."/>
            <person name="Pu L.-L."/>
            <person name="Puazo M."/>
            <person name="Qu C."/>
            <person name="Quiroz J."/>
            <person name="Raj R."/>
            <person name="Weissenberger G."/>
            <person name="Xin Y."/>
            <person name="Zou X."/>
            <person name="Han Y."/>
            <person name="Worley K."/>
            <person name="Muzny D."/>
            <person name="Gibbs R."/>
        </authorList>
    </citation>
    <scope>NUCLEOTIDE SEQUENCE</scope>
    <source>
        <strain evidence="7">Sampled in the wild</strain>
    </source>
</reference>
<dbReference type="AlphaFoldDB" id="A0A8K0P4T0"/>
<dbReference type="PANTHER" id="PTHR43142:SF1">
    <property type="entry name" value="CARBOXYLIC ESTER HYDROLASE"/>
    <property type="match status" value="1"/>
</dbReference>
<keyword evidence="5" id="KW-0732">Signal</keyword>
<name>A0A8K0P4T0_LADFU</name>
<sequence length="566" mass="63061">MQTKMRVGAKLSVIALLGLVSLAVGDGEEATVVQTSKGRLRGTTMTSRNGREFYAFRGVRYALPPVGELRFKPPVAVSEKWNSIKNATEDGASCPQAYDFLTGSFSEDCLFLNVYTPQLPSQRSDAALPVIVWFHHGGWFMLSAQSTLAGPTYLLDEDIVLVAVNYRLGALGFLSTGDSVVPGNNGLKDQVAALEWVRDNIAHFGGDPNMVTIYGYSAGSASVQFHLVSPLSAGLFHRAVSSSGSALSRWALGSNAKATARRHAKILNCPSDDNSKTMIDCLRRKDANDIAKTYALLKEWAEEPVVVYPPVIEPEGSSDRPFLTADPLLLFQSGNFSQVPWMTGSTDNESMVAAYEILQNQTLLEDFNENFERIMPIILNFERDSPEALRKGQRIKEFYFGNKPITQDSLQALTDMYTESSFQYPVDRSVKLVSKVSSAPVYLYQFTYRGRYGHMPKLPGQDRPYGAVHHDDLIYIFYGQGEYFPFFSSEFPEFVVSQRLVKMLANFARTGNPIPAKDSLLQVTWQPLTPSNLAYMEIGAELKMKRSLRQDRVAFWDEIFSVNNSH</sequence>
<proteinExistence type="inferred from homology"/>
<dbReference type="InterPro" id="IPR019819">
    <property type="entry name" value="Carboxylesterase_B_CS"/>
</dbReference>
<dbReference type="PROSITE" id="PS00122">
    <property type="entry name" value="CARBOXYLESTERASE_B_1"/>
    <property type="match status" value="1"/>
</dbReference>
<dbReference type="EC" id="3.1.1.-" evidence="5"/>
<evidence type="ECO:0000256" key="5">
    <source>
        <dbReference type="RuleBase" id="RU361235"/>
    </source>
</evidence>
<evidence type="ECO:0000256" key="1">
    <source>
        <dbReference type="ARBA" id="ARBA00005964"/>
    </source>
</evidence>
<evidence type="ECO:0000313" key="7">
    <source>
        <dbReference type="EMBL" id="KAG8235925.1"/>
    </source>
</evidence>
<evidence type="ECO:0000256" key="2">
    <source>
        <dbReference type="ARBA" id="ARBA00022487"/>
    </source>
</evidence>
<dbReference type="InterPro" id="IPR002018">
    <property type="entry name" value="CarbesteraseB"/>
</dbReference>
<dbReference type="SUPFAM" id="SSF53474">
    <property type="entry name" value="alpha/beta-Hydrolases"/>
    <property type="match status" value="1"/>
</dbReference>
<reference evidence="7" key="1">
    <citation type="submission" date="2013-04" db="EMBL/GenBank/DDBJ databases">
        <authorList>
            <person name="Qu J."/>
            <person name="Murali S.C."/>
            <person name="Bandaranaike D."/>
            <person name="Bellair M."/>
            <person name="Blankenburg K."/>
            <person name="Chao H."/>
            <person name="Dinh H."/>
            <person name="Doddapaneni H."/>
            <person name="Downs B."/>
            <person name="Dugan-Rocha S."/>
            <person name="Elkadiri S."/>
            <person name="Gnanaolivu R.D."/>
            <person name="Hernandez B."/>
            <person name="Javaid M."/>
            <person name="Jayaseelan J.C."/>
            <person name="Lee S."/>
            <person name="Li M."/>
            <person name="Ming W."/>
            <person name="Munidasa M."/>
            <person name="Muniz J."/>
            <person name="Nguyen L."/>
            <person name="Ongeri F."/>
            <person name="Osuji N."/>
            <person name="Pu L.-L."/>
            <person name="Puazo M."/>
            <person name="Qu C."/>
            <person name="Quiroz J."/>
            <person name="Raj R."/>
            <person name="Weissenberger G."/>
            <person name="Xin Y."/>
            <person name="Zou X."/>
            <person name="Han Y."/>
            <person name="Richards S."/>
            <person name="Worley K."/>
            <person name="Muzny D."/>
            <person name="Gibbs R."/>
        </authorList>
    </citation>
    <scope>NUCLEOTIDE SEQUENCE</scope>
    <source>
        <strain evidence="7">Sampled in the wild</strain>
    </source>
</reference>
<evidence type="ECO:0000256" key="3">
    <source>
        <dbReference type="ARBA" id="ARBA00022801"/>
    </source>
</evidence>
<dbReference type="Proteomes" id="UP000792457">
    <property type="component" value="Unassembled WGS sequence"/>
</dbReference>
<dbReference type="OrthoDB" id="19653at2759"/>
<accession>A0A8K0P4T0</accession>
<evidence type="ECO:0000313" key="8">
    <source>
        <dbReference type="Proteomes" id="UP000792457"/>
    </source>
</evidence>
<comment type="similarity">
    <text evidence="1 5">Belongs to the type-B carboxylesterase/lipase family.</text>
</comment>
<dbReference type="PROSITE" id="PS00941">
    <property type="entry name" value="CARBOXYLESTERASE_B_2"/>
    <property type="match status" value="1"/>
</dbReference>
<dbReference type="InterPro" id="IPR029058">
    <property type="entry name" value="AB_hydrolase_fold"/>
</dbReference>
<dbReference type="GO" id="GO:0052689">
    <property type="term" value="F:carboxylic ester hydrolase activity"/>
    <property type="evidence" value="ECO:0007669"/>
    <property type="project" value="UniProtKB-KW"/>
</dbReference>
<gene>
    <name evidence="7" type="ORF">J437_LFUL014281</name>
</gene>
<keyword evidence="4" id="KW-0325">Glycoprotein</keyword>
<organism evidence="7 8">
    <name type="scientific">Ladona fulva</name>
    <name type="common">Scarce chaser dragonfly</name>
    <name type="synonym">Libellula fulva</name>
    <dbReference type="NCBI Taxonomy" id="123851"/>
    <lineage>
        <taxon>Eukaryota</taxon>
        <taxon>Metazoa</taxon>
        <taxon>Ecdysozoa</taxon>
        <taxon>Arthropoda</taxon>
        <taxon>Hexapoda</taxon>
        <taxon>Insecta</taxon>
        <taxon>Pterygota</taxon>
        <taxon>Palaeoptera</taxon>
        <taxon>Odonata</taxon>
        <taxon>Epiprocta</taxon>
        <taxon>Anisoptera</taxon>
        <taxon>Libelluloidea</taxon>
        <taxon>Libellulidae</taxon>
        <taxon>Ladona</taxon>
    </lineage>
</organism>
<evidence type="ECO:0000256" key="4">
    <source>
        <dbReference type="ARBA" id="ARBA00023180"/>
    </source>
</evidence>
<keyword evidence="2" id="KW-0719">Serine esterase</keyword>
<feature type="domain" description="Carboxylesterase type B" evidence="6">
    <location>
        <begin position="30"/>
        <end position="556"/>
    </location>
</feature>
<feature type="chain" id="PRO_5035489307" description="Carboxylic ester hydrolase" evidence="5">
    <location>
        <begin position="26"/>
        <end position="566"/>
    </location>
</feature>
<evidence type="ECO:0000259" key="6">
    <source>
        <dbReference type="Pfam" id="PF00135"/>
    </source>
</evidence>
<dbReference type="EMBL" id="KZ308967">
    <property type="protein sequence ID" value="KAG8235925.1"/>
    <property type="molecule type" value="Genomic_DNA"/>
</dbReference>
<feature type="signal peptide" evidence="5">
    <location>
        <begin position="1"/>
        <end position="25"/>
    </location>
</feature>
<comment type="caution">
    <text evidence="7">The sequence shown here is derived from an EMBL/GenBank/DDBJ whole genome shotgun (WGS) entry which is preliminary data.</text>
</comment>
<dbReference type="Pfam" id="PF00135">
    <property type="entry name" value="COesterase"/>
    <property type="match status" value="1"/>
</dbReference>
<dbReference type="InterPro" id="IPR019826">
    <property type="entry name" value="Carboxylesterase_B_AS"/>
</dbReference>
<dbReference type="PANTHER" id="PTHR43142">
    <property type="entry name" value="CARBOXYLIC ESTER HYDROLASE"/>
    <property type="match status" value="1"/>
</dbReference>
<dbReference type="FunFam" id="3.40.50.1820:FF:000155">
    <property type="entry name" value="Carboxylic ester hydrolase"/>
    <property type="match status" value="1"/>
</dbReference>
<keyword evidence="8" id="KW-1185">Reference proteome</keyword>
<keyword evidence="3 5" id="KW-0378">Hydrolase</keyword>
<protein>
    <recommendedName>
        <fullName evidence="5">Carboxylic ester hydrolase</fullName>
        <ecNumber evidence="5">3.1.1.-</ecNumber>
    </recommendedName>
</protein>
<dbReference type="Gene3D" id="3.40.50.1820">
    <property type="entry name" value="alpha/beta hydrolase"/>
    <property type="match status" value="1"/>
</dbReference>